<reference evidence="1 2" key="1">
    <citation type="submission" date="2024-12" db="EMBL/GenBank/DDBJ databases">
        <title>The unique morphological basis and parallel evolutionary history of personate flowers in Penstemon.</title>
        <authorList>
            <person name="Depatie T.H."/>
            <person name="Wessinger C.A."/>
        </authorList>
    </citation>
    <scope>NUCLEOTIDE SEQUENCE [LARGE SCALE GENOMIC DNA]</scope>
    <source>
        <strain evidence="1">WTNN_2</strain>
        <tissue evidence="1">Leaf</tissue>
    </source>
</reference>
<proteinExistence type="predicted"/>
<gene>
    <name evidence="1" type="ORF">ACJIZ3_002296</name>
</gene>
<sequence>MATLQKFKFLAIQCAVAASPTRSPITSPVIQLRRRKTLRMLLGRAGIGAGRWFPDRRRSNDERSSTEMVKELSVRNKLQDLFVLSSPPALEENVREGMLPTRRELRGGGGSRLLSATLRQRLLRRAWRPR</sequence>
<evidence type="ECO:0000313" key="1">
    <source>
        <dbReference type="EMBL" id="KAL3844893.1"/>
    </source>
</evidence>
<dbReference type="EMBL" id="JBJXBP010000002">
    <property type="protein sequence ID" value="KAL3844893.1"/>
    <property type="molecule type" value="Genomic_DNA"/>
</dbReference>
<dbReference type="PANTHER" id="PTHR34542">
    <property type="entry name" value="OS08G0359900 PROTEIN"/>
    <property type="match status" value="1"/>
</dbReference>
<name>A0ABD3U9S3_9LAMI</name>
<organism evidence="1 2">
    <name type="scientific">Penstemon smallii</name>
    <dbReference type="NCBI Taxonomy" id="265156"/>
    <lineage>
        <taxon>Eukaryota</taxon>
        <taxon>Viridiplantae</taxon>
        <taxon>Streptophyta</taxon>
        <taxon>Embryophyta</taxon>
        <taxon>Tracheophyta</taxon>
        <taxon>Spermatophyta</taxon>
        <taxon>Magnoliopsida</taxon>
        <taxon>eudicotyledons</taxon>
        <taxon>Gunneridae</taxon>
        <taxon>Pentapetalae</taxon>
        <taxon>asterids</taxon>
        <taxon>lamiids</taxon>
        <taxon>Lamiales</taxon>
        <taxon>Plantaginaceae</taxon>
        <taxon>Cheloneae</taxon>
        <taxon>Penstemon</taxon>
    </lineage>
</organism>
<keyword evidence="2" id="KW-1185">Reference proteome</keyword>
<dbReference type="AlphaFoldDB" id="A0ABD3U9S3"/>
<dbReference type="PANTHER" id="PTHR34542:SF1">
    <property type="entry name" value="OS08G0359900 PROTEIN"/>
    <property type="match status" value="1"/>
</dbReference>
<comment type="caution">
    <text evidence="1">The sequence shown here is derived from an EMBL/GenBank/DDBJ whole genome shotgun (WGS) entry which is preliminary data.</text>
</comment>
<evidence type="ECO:0000313" key="2">
    <source>
        <dbReference type="Proteomes" id="UP001634393"/>
    </source>
</evidence>
<protein>
    <submittedName>
        <fullName evidence="1">Uncharacterized protein</fullName>
    </submittedName>
</protein>
<dbReference type="Proteomes" id="UP001634393">
    <property type="component" value="Unassembled WGS sequence"/>
</dbReference>
<accession>A0ABD3U9S3</accession>